<dbReference type="InterPro" id="IPR028994">
    <property type="entry name" value="Integrin_alpha_N"/>
</dbReference>
<keyword evidence="1 2" id="KW-0732">Signal</keyword>
<dbReference type="InterPro" id="IPR013517">
    <property type="entry name" value="FG-GAP"/>
</dbReference>
<evidence type="ECO:0000256" key="2">
    <source>
        <dbReference type="SAM" id="SignalP"/>
    </source>
</evidence>
<organism evidence="3 4">
    <name type="scientific">Streptomyces gardneri</name>
    <dbReference type="NCBI Taxonomy" id="66892"/>
    <lineage>
        <taxon>Bacteria</taxon>
        <taxon>Bacillati</taxon>
        <taxon>Actinomycetota</taxon>
        <taxon>Actinomycetes</taxon>
        <taxon>Kitasatosporales</taxon>
        <taxon>Streptomycetaceae</taxon>
        <taxon>Streptomyces</taxon>
    </lineage>
</organism>
<dbReference type="PROSITE" id="PS51257">
    <property type="entry name" value="PROKAR_LIPOPROTEIN"/>
    <property type="match status" value="1"/>
</dbReference>
<keyword evidence="4" id="KW-1185">Reference proteome</keyword>
<name>A0A4Y3RH58_9ACTN</name>
<feature type="chain" id="PRO_5021269933" description="VCBS repeat-containing protein" evidence="2">
    <location>
        <begin position="42"/>
        <end position="756"/>
    </location>
</feature>
<evidence type="ECO:0008006" key="5">
    <source>
        <dbReference type="Google" id="ProtNLM"/>
    </source>
</evidence>
<dbReference type="SUPFAM" id="SSF69318">
    <property type="entry name" value="Integrin alpha N-terminal domain"/>
    <property type="match status" value="1"/>
</dbReference>
<dbReference type="Proteomes" id="UP000315226">
    <property type="component" value="Unassembled WGS sequence"/>
</dbReference>
<dbReference type="AlphaFoldDB" id="A0A4Y3RH58"/>
<evidence type="ECO:0000313" key="4">
    <source>
        <dbReference type="Proteomes" id="UP000315226"/>
    </source>
</evidence>
<evidence type="ECO:0000256" key="1">
    <source>
        <dbReference type="ARBA" id="ARBA00022729"/>
    </source>
</evidence>
<proteinExistence type="predicted"/>
<gene>
    <name evidence="3" type="ORF">SGA01_27310</name>
</gene>
<feature type="signal peptide" evidence="2">
    <location>
        <begin position="1"/>
        <end position="41"/>
    </location>
</feature>
<dbReference type="Pfam" id="PF13517">
    <property type="entry name" value="FG-GAP_3"/>
    <property type="match status" value="1"/>
</dbReference>
<accession>A0A4Y3RH58</accession>
<sequence length="756" mass="78390">MPEGKSALSHARTPRRHLTTAVAVALAAACVGTLTTGAAGAATPVATTTTTVPSGTAQEGVAALLPDSVVLGHGPTGFLSLHKDGVTGATVHRWTRYADGVSTVLPAGTYRGGLGTDVIVKTEGSTYTLYDMATGAAPTVIDTSSLGATATLATLHGTTLVMRVPRAAGGVDLHLVGKPAGTLEDRVVTGIPAAAQNVEFLVTAPGTLVIRYAVPGQSASRAALVDVATARVVEDRALTASDGNPTLTASATHLAWTEPYVYGSDSRALRVAGRGQEESIRVPIGSGGRMVLGFLGDDWVTYADREGSWSYSPNPLHALTAHSLTDGRTVKLLDITLRIMPGSDGELLVHGATLEHGEGLYRVTTGPDGTPAATLVASTGRPLAYSVTGVNIPATVDLTTASGDPTLSWTAAGISMGKLTIELTHTATGLRRTILTIATRGAAQSWDGLLDDGTAAPLGDYTWRMTTEPTNGIGPTTERKGTLKVVGKPGPHDFSNSTAPDLLFRSGGRLSVFDARQVLNSDSRDTLSEVVVGSGWDTYDRIVTPGSLGGTVHADLLGRDKSGVLWSYAGTGKASAPFATRARVGGGWGIYNHLTAGLDVSGDGRRDLLATDKDGVLWLYKGTGSLSSPFRPRVKVGGGWGIYNKITATGNIGGGPAGDLIARDSNGVDWLYLGKGDGTFATRTRVNSTWGYYTDLIPIGDADRDGRADLVVRHVTGGDTGSLSFHPGSGDWRNPFPNSEDIDASRRFISDGTLLF</sequence>
<dbReference type="EMBL" id="BJMN01000015">
    <property type="protein sequence ID" value="GEB57126.1"/>
    <property type="molecule type" value="Genomic_DNA"/>
</dbReference>
<reference evidence="3 4" key="1">
    <citation type="submission" date="2019-06" db="EMBL/GenBank/DDBJ databases">
        <title>Whole genome shotgun sequence of Streptomyces gardneri NBRC 12865.</title>
        <authorList>
            <person name="Hosoyama A."/>
            <person name="Uohara A."/>
            <person name="Ohji S."/>
            <person name="Ichikawa N."/>
        </authorList>
    </citation>
    <scope>NUCLEOTIDE SEQUENCE [LARGE SCALE GENOMIC DNA]</scope>
    <source>
        <strain evidence="3 4">NBRC 12865</strain>
    </source>
</reference>
<protein>
    <recommendedName>
        <fullName evidence="5">VCBS repeat-containing protein</fullName>
    </recommendedName>
</protein>
<evidence type="ECO:0000313" key="3">
    <source>
        <dbReference type="EMBL" id="GEB57126.1"/>
    </source>
</evidence>
<comment type="caution">
    <text evidence="3">The sequence shown here is derived from an EMBL/GenBank/DDBJ whole genome shotgun (WGS) entry which is preliminary data.</text>
</comment>